<dbReference type="InterPro" id="IPR058240">
    <property type="entry name" value="rSAM_sf"/>
</dbReference>
<dbReference type="PROSITE" id="PS51379">
    <property type="entry name" value="4FE4S_FER_2"/>
    <property type="match status" value="2"/>
</dbReference>
<dbReference type="Pfam" id="PF04055">
    <property type="entry name" value="Radical_SAM"/>
    <property type="match status" value="1"/>
</dbReference>
<dbReference type="GO" id="GO:0051539">
    <property type="term" value="F:4 iron, 4 sulfur cluster binding"/>
    <property type="evidence" value="ECO:0007669"/>
    <property type="project" value="UniProtKB-KW"/>
</dbReference>
<protein>
    <submittedName>
        <fullName evidence="11">Pyruvate formate lyase activating enzyme</fullName>
    </submittedName>
</protein>
<dbReference type="PROSITE" id="PS01087">
    <property type="entry name" value="RADICAL_ACTIVATING"/>
    <property type="match status" value="1"/>
</dbReference>
<keyword evidence="8" id="KW-0411">Iron-sulfur</keyword>
<dbReference type="PIRSF" id="PIRSF000371">
    <property type="entry name" value="PFL_act_enz"/>
    <property type="match status" value="1"/>
</dbReference>
<dbReference type="Gene3D" id="3.20.20.70">
    <property type="entry name" value="Aldolase class I"/>
    <property type="match status" value="1"/>
</dbReference>
<accession>A0A1I5C0D3</accession>
<evidence type="ECO:0000256" key="4">
    <source>
        <dbReference type="ARBA" id="ARBA00022691"/>
    </source>
</evidence>
<reference evidence="11 12" key="1">
    <citation type="submission" date="2016-10" db="EMBL/GenBank/DDBJ databases">
        <authorList>
            <person name="de Groot N.N."/>
        </authorList>
    </citation>
    <scope>NUCLEOTIDE SEQUENCE [LARGE SCALE GENOMIC DNA]</scope>
    <source>
        <strain evidence="11 12">CGMCC 1.9157</strain>
    </source>
</reference>
<keyword evidence="11" id="KW-0670">Pyruvate</keyword>
<evidence type="ECO:0000259" key="9">
    <source>
        <dbReference type="PROSITE" id="PS51379"/>
    </source>
</evidence>
<dbReference type="InterPro" id="IPR013785">
    <property type="entry name" value="Aldolase_TIM"/>
</dbReference>
<feature type="domain" description="Radical SAM core" evidence="10">
    <location>
        <begin position="7"/>
        <end position="287"/>
    </location>
</feature>
<proteinExistence type="inferred from homology"/>
<feature type="domain" description="4Fe-4S ferredoxin-type" evidence="9">
    <location>
        <begin position="64"/>
        <end position="93"/>
    </location>
</feature>
<dbReference type="PROSITE" id="PS51918">
    <property type="entry name" value="RADICAL_SAM"/>
    <property type="match status" value="1"/>
</dbReference>
<comment type="similarity">
    <text evidence="2">Belongs to the organic radical-activating enzymes family.</text>
</comment>
<dbReference type="InterPro" id="IPR001989">
    <property type="entry name" value="Radical_activat_CS"/>
</dbReference>
<evidence type="ECO:0000256" key="5">
    <source>
        <dbReference type="ARBA" id="ARBA00022723"/>
    </source>
</evidence>
<dbReference type="PANTHER" id="PTHR30352">
    <property type="entry name" value="PYRUVATE FORMATE-LYASE-ACTIVATING ENZYME"/>
    <property type="match status" value="1"/>
</dbReference>
<dbReference type="InterPro" id="IPR034457">
    <property type="entry name" value="Organic_radical-activating"/>
</dbReference>
<dbReference type="Proteomes" id="UP000199236">
    <property type="component" value="Unassembled WGS sequence"/>
</dbReference>
<dbReference type="PROSITE" id="PS00198">
    <property type="entry name" value="4FE4S_FER_1"/>
    <property type="match status" value="1"/>
</dbReference>
<keyword evidence="11" id="KW-0456">Lyase</keyword>
<dbReference type="GO" id="GO:0016491">
    <property type="term" value="F:oxidoreductase activity"/>
    <property type="evidence" value="ECO:0007669"/>
    <property type="project" value="UniProtKB-KW"/>
</dbReference>
<sequence length="288" mass="32176">MQDYSIHDGEGVRTTIFLAGCGLRCQWCANPESWTQHKKLAYHAHKCKGCHTCRSVCPEGLDPASEGFDIARCTFCGDCVAACPEKALQLACEAMDADAVLDQIRRDEIFFRHSGGGVTFSGGEPFVQHQFLRRLMAGCEKLGVSVWVESCGFFKWDQCSDLMAGIDHIFFDIKHMDSETHRKFTGLGNETILENAKRICAAGVPMTVRIPLITEVNLDGRNLTATARFMQEHLPGSLIELLPYHELGKAKYSAFRMQDDFHAFTTPTAAQIEAAYSIFEHHSIGRYQ</sequence>
<evidence type="ECO:0000313" key="12">
    <source>
        <dbReference type="Proteomes" id="UP000199236"/>
    </source>
</evidence>
<keyword evidence="7" id="KW-0408">Iron</keyword>
<evidence type="ECO:0000256" key="8">
    <source>
        <dbReference type="ARBA" id="ARBA00023014"/>
    </source>
</evidence>
<dbReference type="InterPro" id="IPR017896">
    <property type="entry name" value="4Fe4S_Fe-S-bd"/>
</dbReference>
<evidence type="ECO:0000256" key="2">
    <source>
        <dbReference type="ARBA" id="ARBA00009777"/>
    </source>
</evidence>
<dbReference type="GO" id="GO:0046872">
    <property type="term" value="F:metal ion binding"/>
    <property type="evidence" value="ECO:0007669"/>
    <property type="project" value="UniProtKB-KW"/>
</dbReference>
<dbReference type="Pfam" id="PF13353">
    <property type="entry name" value="Fer4_12"/>
    <property type="match status" value="1"/>
</dbReference>
<name>A0A1I5C0D3_9HYPH</name>
<dbReference type="EMBL" id="FOVR01000002">
    <property type="protein sequence ID" value="SFN80071.1"/>
    <property type="molecule type" value="Genomic_DNA"/>
</dbReference>
<dbReference type="STRING" id="655353.SAMN04488056_10256"/>
<dbReference type="InterPro" id="IPR012839">
    <property type="entry name" value="Organic_radical_activase"/>
</dbReference>
<evidence type="ECO:0000256" key="7">
    <source>
        <dbReference type="ARBA" id="ARBA00023004"/>
    </source>
</evidence>
<evidence type="ECO:0000256" key="1">
    <source>
        <dbReference type="ARBA" id="ARBA00001966"/>
    </source>
</evidence>
<keyword evidence="12" id="KW-1185">Reference proteome</keyword>
<comment type="cofactor">
    <cofactor evidence="1">
        <name>[4Fe-4S] cluster</name>
        <dbReference type="ChEBI" id="CHEBI:49883"/>
    </cofactor>
</comment>
<dbReference type="Gene3D" id="3.30.70.20">
    <property type="match status" value="1"/>
</dbReference>
<dbReference type="InterPro" id="IPR040074">
    <property type="entry name" value="BssD/PflA/YjjW"/>
</dbReference>
<evidence type="ECO:0000259" key="10">
    <source>
        <dbReference type="PROSITE" id="PS51918"/>
    </source>
</evidence>
<evidence type="ECO:0000256" key="3">
    <source>
        <dbReference type="ARBA" id="ARBA00022485"/>
    </source>
</evidence>
<dbReference type="AlphaFoldDB" id="A0A1I5C0D3"/>
<keyword evidence="5" id="KW-0479">Metal-binding</keyword>
<feature type="domain" description="4Fe-4S ferredoxin-type" evidence="9">
    <location>
        <begin position="38"/>
        <end position="60"/>
    </location>
</feature>
<dbReference type="SFLD" id="SFLDS00029">
    <property type="entry name" value="Radical_SAM"/>
    <property type="match status" value="1"/>
</dbReference>
<keyword evidence="6" id="KW-0560">Oxidoreductase</keyword>
<evidence type="ECO:0000256" key="6">
    <source>
        <dbReference type="ARBA" id="ARBA00023002"/>
    </source>
</evidence>
<dbReference type="InterPro" id="IPR007197">
    <property type="entry name" value="rSAM"/>
</dbReference>
<dbReference type="SUPFAM" id="SSF54862">
    <property type="entry name" value="4Fe-4S ferredoxins"/>
    <property type="match status" value="1"/>
</dbReference>
<dbReference type="SFLD" id="SFLDG01066">
    <property type="entry name" value="organic_radical-activating_enz"/>
    <property type="match status" value="1"/>
</dbReference>
<dbReference type="InterPro" id="IPR017900">
    <property type="entry name" value="4Fe4S_Fe_S_CS"/>
</dbReference>
<organism evidence="11 12">
    <name type="scientific">Cohaesibacter marisflavi</name>
    <dbReference type="NCBI Taxonomy" id="655353"/>
    <lineage>
        <taxon>Bacteria</taxon>
        <taxon>Pseudomonadati</taxon>
        <taxon>Pseudomonadota</taxon>
        <taxon>Alphaproteobacteria</taxon>
        <taxon>Hyphomicrobiales</taxon>
        <taxon>Cohaesibacteraceae</taxon>
    </lineage>
</organism>
<evidence type="ECO:0000313" key="11">
    <source>
        <dbReference type="EMBL" id="SFN80071.1"/>
    </source>
</evidence>
<keyword evidence="3" id="KW-0004">4Fe-4S</keyword>
<dbReference type="NCBIfam" id="TIGR02494">
    <property type="entry name" value="PFLE_PFLC"/>
    <property type="match status" value="1"/>
</dbReference>
<keyword evidence="4" id="KW-0949">S-adenosyl-L-methionine</keyword>
<dbReference type="GO" id="GO:0016829">
    <property type="term" value="F:lyase activity"/>
    <property type="evidence" value="ECO:0007669"/>
    <property type="project" value="UniProtKB-KW"/>
</dbReference>
<dbReference type="PANTHER" id="PTHR30352:SF4">
    <property type="entry name" value="PYRUVATE FORMATE-LYASE 2-ACTIVATING ENZYME"/>
    <property type="match status" value="1"/>
</dbReference>
<gene>
    <name evidence="11" type="ORF">SAMN04488056_10256</name>
</gene>
<dbReference type="SUPFAM" id="SSF102114">
    <property type="entry name" value="Radical SAM enzymes"/>
    <property type="match status" value="1"/>
</dbReference>
<dbReference type="SFLD" id="SFLDG01118">
    <property type="entry name" value="activating_enzymes__group_2"/>
    <property type="match status" value="1"/>
</dbReference>